<evidence type="ECO:0000313" key="10">
    <source>
        <dbReference type="EMBL" id="KAJ8890447.1"/>
    </source>
</evidence>
<organism evidence="10 11">
    <name type="scientific">Dryococelus australis</name>
    <dbReference type="NCBI Taxonomy" id="614101"/>
    <lineage>
        <taxon>Eukaryota</taxon>
        <taxon>Metazoa</taxon>
        <taxon>Ecdysozoa</taxon>
        <taxon>Arthropoda</taxon>
        <taxon>Hexapoda</taxon>
        <taxon>Insecta</taxon>
        <taxon>Pterygota</taxon>
        <taxon>Neoptera</taxon>
        <taxon>Polyneoptera</taxon>
        <taxon>Phasmatodea</taxon>
        <taxon>Verophasmatodea</taxon>
        <taxon>Anareolatae</taxon>
        <taxon>Phasmatidae</taxon>
        <taxon>Eurycanthinae</taxon>
        <taxon>Dryococelus</taxon>
    </lineage>
</organism>
<evidence type="ECO:0000256" key="4">
    <source>
        <dbReference type="ARBA" id="ARBA00022801"/>
    </source>
</evidence>
<evidence type="ECO:0000256" key="2">
    <source>
        <dbReference type="ARBA" id="ARBA00008779"/>
    </source>
</evidence>
<feature type="chain" id="PRO_5046538473" description="Sulfatase N-terminal domain-containing protein" evidence="8">
    <location>
        <begin position="23"/>
        <end position="646"/>
    </location>
</feature>
<comment type="similarity">
    <text evidence="2">Belongs to the sulfatase family.</text>
</comment>
<dbReference type="EMBL" id="JARBHB010000003">
    <property type="protein sequence ID" value="KAJ8890447.1"/>
    <property type="molecule type" value="Genomic_DNA"/>
</dbReference>
<gene>
    <name evidence="10" type="ORF">PR048_009956</name>
</gene>
<keyword evidence="7" id="KW-1133">Transmembrane helix</keyword>
<keyword evidence="3" id="KW-0479">Metal-binding</keyword>
<keyword evidence="11" id="KW-1185">Reference proteome</keyword>
<reference evidence="10 11" key="1">
    <citation type="submission" date="2023-02" db="EMBL/GenBank/DDBJ databases">
        <title>LHISI_Scaffold_Assembly.</title>
        <authorList>
            <person name="Stuart O.P."/>
            <person name="Cleave R."/>
            <person name="Magrath M.J.L."/>
            <person name="Mikheyev A.S."/>
        </authorList>
    </citation>
    <scope>NUCLEOTIDE SEQUENCE [LARGE SCALE GENOMIC DNA]</scope>
    <source>
        <strain evidence="10">Daus_M_001</strain>
        <tissue evidence="10">Leg muscle</tissue>
    </source>
</reference>
<keyword evidence="8" id="KW-0732">Signal</keyword>
<name>A0ABQ9I1C6_9NEOP</name>
<keyword evidence="4" id="KW-0378">Hydrolase</keyword>
<dbReference type="PROSITE" id="PS00149">
    <property type="entry name" value="SULFATASE_2"/>
    <property type="match status" value="1"/>
</dbReference>
<evidence type="ECO:0000256" key="6">
    <source>
        <dbReference type="ARBA" id="ARBA00023180"/>
    </source>
</evidence>
<sequence length="646" mass="71464">MANNAAVLGALVLLVATSSAVAARPHIVIILADDLGWNDVSFHGARQIPTPNIDALAYNGVILNSHYVPALCTPSRAALMTAKYPTHTGMQHIVILAPEPWGLPLSEKLMPEYLREAGYSTHAIGKWHLGFFKKEYTPTYRGFDSHFGYWNGYQDYYDHTMADTTMQFSGLDMRRNMSADWDSVGRYATDLYMEEAVRLIQEHDAQRPMFLYLSHLAPHTGNPSQPFQAPDDEVARFSHIDDPERRLYAAMVSRLDKSVGEVVSALRAKGMLENSIVVFMADNGAPTFGIHSNRGSNWPLRGMKESPWEGGVRGAAAIWSPLLASTQRVSSQLMHMCDWLPTLYSAAGLDVSALGDIDGVDMWSSLSQDLPSRRSEIVHNIDDIEGYAAIRRGDWKYVSGTSQNGLVDRWYGEQGKDGPEYDVTEVLTSKTATSLAGVITKLQIQQKNTTRMGIQEDSELSAGEAAKPRWRLLTKATVRSLRRQAEVNCGKPINETTACNPLQAPCLFNIRDDPCETEDLAEQRSAVLHSLEAVLEKYRRSTVRPLNSPGEARANPALWNVTWSPWQDAEAGDWQQAWSDLRQSSSPSLQAITLVVSLVLLLAVAAAVNLQVAKPSLQCCKVALRQLLLPEKNVSEATDSEQEAKP</sequence>
<dbReference type="Proteomes" id="UP001159363">
    <property type="component" value="Chromosome 3"/>
</dbReference>
<dbReference type="PANTHER" id="PTHR10342">
    <property type="entry name" value="ARYLSULFATASE"/>
    <property type="match status" value="1"/>
</dbReference>
<keyword evidence="5" id="KW-0106">Calcium</keyword>
<dbReference type="InterPro" id="IPR000917">
    <property type="entry name" value="Sulfatase_N"/>
</dbReference>
<accession>A0ABQ9I1C6</accession>
<feature type="transmembrane region" description="Helical" evidence="7">
    <location>
        <begin position="589"/>
        <end position="608"/>
    </location>
</feature>
<feature type="signal peptide" evidence="8">
    <location>
        <begin position="1"/>
        <end position="22"/>
    </location>
</feature>
<comment type="caution">
    <text evidence="10">The sequence shown here is derived from an EMBL/GenBank/DDBJ whole genome shotgun (WGS) entry which is preliminary data.</text>
</comment>
<evidence type="ECO:0000256" key="7">
    <source>
        <dbReference type="SAM" id="Phobius"/>
    </source>
</evidence>
<keyword evidence="6" id="KW-0325">Glycoprotein</keyword>
<dbReference type="InterPro" id="IPR047115">
    <property type="entry name" value="ARSB"/>
</dbReference>
<dbReference type="Gene3D" id="3.40.720.10">
    <property type="entry name" value="Alkaline Phosphatase, subunit A"/>
    <property type="match status" value="1"/>
</dbReference>
<evidence type="ECO:0000256" key="1">
    <source>
        <dbReference type="ARBA" id="ARBA00001913"/>
    </source>
</evidence>
<evidence type="ECO:0000256" key="8">
    <source>
        <dbReference type="SAM" id="SignalP"/>
    </source>
</evidence>
<dbReference type="SUPFAM" id="SSF53649">
    <property type="entry name" value="Alkaline phosphatase-like"/>
    <property type="match status" value="1"/>
</dbReference>
<evidence type="ECO:0000313" key="11">
    <source>
        <dbReference type="Proteomes" id="UP001159363"/>
    </source>
</evidence>
<dbReference type="Gene3D" id="3.30.1120.10">
    <property type="match status" value="1"/>
</dbReference>
<feature type="domain" description="Sulfatase N-terminal" evidence="9">
    <location>
        <begin position="25"/>
        <end position="348"/>
    </location>
</feature>
<dbReference type="Pfam" id="PF00884">
    <property type="entry name" value="Sulfatase"/>
    <property type="match status" value="1"/>
</dbReference>
<dbReference type="CDD" id="cd16029">
    <property type="entry name" value="4-S"/>
    <property type="match status" value="1"/>
</dbReference>
<evidence type="ECO:0000256" key="5">
    <source>
        <dbReference type="ARBA" id="ARBA00022837"/>
    </source>
</evidence>
<dbReference type="InterPro" id="IPR017850">
    <property type="entry name" value="Alkaline_phosphatase_core_sf"/>
</dbReference>
<dbReference type="PANTHER" id="PTHR10342:SF264">
    <property type="entry name" value="MIP05773P-RELATED"/>
    <property type="match status" value="1"/>
</dbReference>
<comment type="cofactor">
    <cofactor evidence="1">
        <name>Ca(2+)</name>
        <dbReference type="ChEBI" id="CHEBI:29108"/>
    </cofactor>
</comment>
<dbReference type="InterPro" id="IPR024607">
    <property type="entry name" value="Sulfatase_CS"/>
</dbReference>
<evidence type="ECO:0000259" key="9">
    <source>
        <dbReference type="Pfam" id="PF00884"/>
    </source>
</evidence>
<keyword evidence="7" id="KW-0812">Transmembrane</keyword>
<evidence type="ECO:0000256" key="3">
    <source>
        <dbReference type="ARBA" id="ARBA00022723"/>
    </source>
</evidence>
<protein>
    <recommendedName>
        <fullName evidence="9">Sulfatase N-terminal domain-containing protein</fullName>
    </recommendedName>
</protein>
<keyword evidence="7" id="KW-0472">Membrane</keyword>
<proteinExistence type="inferred from homology"/>